<dbReference type="Proteomes" id="UP000324585">
    <property type="component" value="Unassembled WGS sequence"/>
</dbReference>
<keyword evidence="8" id="KW-0812">Transmembrane</keyword>
<dbReference type="GO" id="GO:0004604">
    <property type="term" value="F:phosphoadenylyl-sulfate reductase (thioredoxin) activity"/>
    <property type="evidence" value="ECO:0007669"/>
    <property type="project" value="InterPro"/>
</dbReference>
<keyword evidence="7" id="KW-0676">Redox-active center</keyword>
<dbReference type="HAMAP" id="MF_00063">
    <property type="entry name" value="CysH"/>
    <property type="match status" value="1"/>
</dbReference>
<dbReference type="PANTHER" id="PTHR46482:SF9">
    <property type="entry name" value="5'-ADENYLYLSULFATE REDUCTASE 1, CHLOROPLASTIC"/>
    <property type="match status" value="1"/>
</dbReference>
<organism evidence="12 13">
    <name type="scientific">Porphyridium purpureum</name>
    <name type="common">Red alga</name>
    <name type="synonym">Porphyridium cruentum</name>
    <dbReference type="NCBI Taxonomy" id="35688"/>
    <lineage>
        <taxon>Eukaryota</taxon>
        <taxon>Rhodophyta</taxon>
        <taxon>Bangiophyceae</taxon>
        <taxon>Porphyridiales</taxon>
        <taxon>Porphyridiaceae</taxon>
        <taxon>Porphyridium</taxon>
    </lineage>
</organism>
<dbReference type="EMBL" id="VRMN01000003">
    <property type="protein sequence ID" value="KAA8495510.1"/>
    <property type="molecule type" value="Genomic_DNA"/>
</dbReference>
<dbReference type="PRINTS" id="PR00160">
    <property type="entry name" value="GLUTAREDOXIN"/>
</dbReference>
<dbReference type="Pfam" id="PF00462">
    <property type="entry name" value="Glutaredoxin"/>
    <property type="match status" value="1"/>
</dbReference>
<dbReference type="InterPro" id="IPR014729">
    <property type="entry name" value="Rossmann-like_a/b/a_fold"/>
</dbReference>
<dbReference type="GO" id="GO:0006629">
    <property type="term" value="P:lipid metabolic process"/>
    <property type="evidence" value="ECO:0007669"/>
    <property type="project" value="InterPro"/>
</dbReference>
<evidence type="ECO:0000256" key="1">
    <source>
        <dbReference type="ARBA" id="ARBA00001966"/>
    </source>
</evidence>
<dbReference type="PROSITE" id="PS51354">
    <property type="entry name" value="GLUTAREDOXIN_2"/>
    <property type="match status" value="1"/>
</dbReference>
<evidence type="ECO:0000313" key="12">
    <source>
        <dbReference type="EMBL" id="KAA8495510.1"/>
    </source>
</evidence>
<name>A0A5J4YX27_PORPP</name>
<dbReference type="InterPro" id="IPR011767">
    <property type="entry name" value="GLR_AS"/>
</dbReference>
<dbReference type="GO" id="GO:0019379">
    <property type="term" value="P:sulfate assimilation, phosphoadenylyl sulfate reduction by phosphoadenylyl-sulfate reductase (thioredoxin)"/>
    <property type="evidence" value="ECO:0007669"/>
    <property type="project" value="InterPro"/>
</dbReference>
<feature type="domain" description="Fatty acid desaturase" evidence="10">
    <location>
        <begin position="600"/>
        <end position="820"/>
    </location>
</feature>
<dbReference type="CDD" id="cd23945">
    <property type="entry name" value="PAPS_reductase"/>
    <property type="match status" value="1"/>
</dbReference>
<evidence type="ECO:0000256" key="2">
    <source>
        <dbReference type="ARBA" id="ARBA00022723"/>
    </source>
</evidence>
<dbReference type="OrthoDB" id="7869097at2759"/>
<dbReference type="Pfam" id="PF01507">
    <property type="entry name" value="PAPS_reduct"/>
    <property type="match status" value="1"/>
</dbReference>
<dbReference type="InterPro" id="IPR002109">
    <property type="entry name" value="Glutaredoxin"/>
</dbReference>
<evidence type="ECO:0000259" key="9">
    <source>
        <dbReference type="Pfam" id="PF00462"/>
    </source>
</evidence>
<evidence type="ECO:0000256" key="6">
    <source>
        <dbReference type="ARBA" id="ARBA00023157"/>
    </source>
</evidence>
<keyword evidence="2" id="KW-0479">Metal-binding</keyword>
<evidence type="ECO:0000259" key="11">
    <source>
        <dbReference type="Pfam" id="PF01507"/>
    </source>
</evidence>
<evidence type="ECO:0000313" key="13">
    <source>
        <dbReference type="Proteomes" id="UP000324585"/>
    </source>
</evidence>
<dbReference type="Pfam" id="PF00487">
    <property type="entry name" value="FA_desaturase"/>
    <property type="match status" value="1"/>
</dbReference>
<dbReference type="Gene3D" id="3.40.50.620">
    <property type="entry name" value="HUPs"/>
    <property type="match status" value="1"/>
</dbReference>
<keyword evidence="8" id="KW-1133">Transmembrane helix</keyword>
<comment type="caution">
    <text evidence="12">The sequence shown here is derived from an EMBL/GenBank/DDBJ whole genome shotgun (WGS) entry which is preliminary data.</text>
</comment>
<evidence type="ECO:0000256" key="4">
    <source>
        <dbReference type="ARBA" id="ARBA00023004"/>
    </source>
</evidence>
<reference evidence="13" key="1">
    <citation type="journal article" date="2019" name="Nat. Commun.">
        <title>Expansion of phycobilisome linker gene families in mesophilic red algae.</title>
        <authorList>
            <person name="Lee J."/>
            <person name="Kim D."/>
            <person name="Bhattacharya D."/>
            <person name="Yoon H.S."/>
        </authorList>
    </citation>
    <scope>NUCLEOTIDE SEQUENCE [LARGE SCALE GENOMIC DNA]</scope>
    <source>
        <strain evidence="13">CCMP 1328</strain>
    </source>
</reference>
<dbReference type="InterPro" id="IPR005804">
    <property type="entry name" value="FA_desaturase_dom"/>
</dbReference>
<dbReference type="PANTHER" id="PTHR46482">
    <property type="entry name" value="5'-ADENYLYLSULFATE REDUCTASE 3, CHLOROPLASTIC"/>
    <property type="match status" value="1"/>
</dbReference>
<keyword evidence="13" id="KW-1185">Reference proteome</keyword>
<dbReference type="InterPro" id="IPR002500">
    <property type="entry name" value="PAPS_reduct_dom"/>
</dbReference>
<dbReference type="AlphaFoldDB" id="A0A5J4YX27"/>
<dbReference type="SUPFAM" id="SSF52402">
    <property type="entry name" value="Adenine nucleotide alpha hydrolases-like"/>
    <property type="match status" value="1"/>
</dbReference>
<protein>
    <submittedName>
        <fullName evidence="12">5'-adenylylsulfate reductase 2, chloroplastic</fullName>
    </submittedName>
</protein>
<feature type="transmembrane region" description="Helical" evidence="8">
    <location>
        <begin position="583"/>
        <end position="605"/>
    </location>
</feature>
<evidence type="ECO:0000256" key="3">
    <source>
        <dbReference type="ARBA" id="ARBA00023002"/>
    </source>
</evidence>
<feature type="transmembrane region" description="Helical" evidence="8">
    <location>
        <begin position="678"/>
        <end position="699"/>
    </location>
</feature>
<accession>A0A5J4YX27</accession>
<dbReference type="GO" id="GO:0051536">
    <property type="term" value="F:iron-sulfur cluster binding"/>
    <property type="evidence" value="ECO:0007669"/>
    <property type="project" value="UniProtKB-KW"/>
</dbReference>
<sequence>MAFIVYGGAETAPAYSRRTALCSRIGSRSRLSGAPRRARRASVAQLLRMSEDWNTLGAKWSKERADPVEVMDKALESFGKDAAIAFSGAEDVVLIEYAQRTGRPFRVFALETGRLHAETLRYYAEVEKHYGIRIEYCYGDAGEVEALVNEKGLFSFYEDGHQECCRVRKVRPLRKKLGTLKAWITGQRKDQSPGTRTEVPMCQVDPAFRGANDSDLIKFNPLANTSSADVWSMIRIVEIPYNPLHLRGFTSIGCEPCTKPVLPNQHEREGRWWWEEATQKECGLHKGNISQDAVALERADNDLRDKIASSSIVMFSKSGCPFCEEVRQIFTKLAVPYTEYKVEDSPDLIAALERLTKQSTVPNVFIQKRHLGTAENMKRMYADGELAKILNEAGLKLSSNLCPNSVQAGRRAQQTSAVPPKHSSVQFARNGQTYRLAYTLFTGLLDCIGGQQSRRGEERFDPGYFARRAKVMQENMLSSCLLPPWQRAAYMCIALVVLTVTPWMGVSIGCSMVWDVLWKMGWRSLPGKRLWTEIERLSRSWASRLLVNEQDALLLPIILPLIIYPTIISAACVYIQYAVLKGVWSYGLMLLFHVLRMGPYFRFFAHAATLIHKEGHFRRGLFKVRFLNRILEWYVGFFYGHVPESYRVNHVKLHHRFDNQYDDVTTTLPFDRSDPVNFVYYLGEFVLYWTGISCVAHFLRRRDTANAVQVGVGMAWYYCLGLGLVALDWRFGLGYYFLPHFETMVYLSAMNYVWHAFVDPNDPNNEYISSLTVLNGQYPVLNEDYHVVHHLHPSMHWTEMNKEYERTTDEYAKNQATMFSDTHEFELFAWLVTRRFDLLAAHFVDLNGKLTYDDKLALIMHRLQPVPPPTGHTLTWRG</sequence>
<dbReference type="InterPro" id="IPR036249">
    <property type="entry name" value="Thioredoxin-like_sf"/>
</dbReference>
<feature type="transmembrane region" description="Helical" evidence="8">
    <location>
        <begin position="553"/>
        <end position="577"/>
    </location>
</feature>
<dbReference type="InterPro" id="IPR014025">
    <property type="entry name" value="Glutaredoxin_subgr"/>
</dbReference>
<keyword evidence="5" id="KW-0411">Iron-sulfur</keyword>
<dbReference type="InterPro" id="IPR004511">
    <property type="entry name" value="PAPS/APS_Rdtase"/>
</dbReference>
<comment type="cofactor">
    <cofactor evidence="1">
        <name>[4Fe-4S] cluster</name>
        <dbReference type="ChEBI" id="CHEBI:49883"/>
    </cofactor>
</comment>
<keyword evidence="8" id="KW-0472">Membrane</keyword>
<feature type="domain" description="Phosphoadenosine phosphosulphate reductase" evidence="11">
    <location>
        <begin position="83"/>
        <end position="260"/>
    </location>
</feature>
<dbReference type="SUPFAM" id="SSF52833">
    <property type="entry name" value="Thioredoxin-like"/>
    <property type="match status" value="1"/>
</dbReference>
<dbReference type="GO" id="GO:0046872">
    <property type="term" value="F:metal ion binding"/>
    <property type="evidence" value="ECO:0007669"/>
    <property type="project" value="UniProtKB-KW"/>
</dbReference>
<keyword evidence="4" id="KW-0408">Iron</keyword>
<keyword evidence="6" id="KW-1015">Disulfide bond</keyword>
<gene>
    <name evidence="12" type="ORF">FVE85_1665</name>
</gene>
<dbReference type="NCBIfam" id="NF002537">
    <property type="entry name" value="PRK02090.1"/>
    <property type="match status" value="1"/>
</dbReference>
<proteinExistence type="inferred from homology"/>
<dbReference type="PROSITE" id="PS00195">
    <property type="entry name" value="GLUTAREDOXIN_1"/>
    <property type="match status" value="1"/>
</dbReference>
<evidence type="ECO:0000259" key="10">
    <source>
        <dbReference type="Pfam" id="PF00487"/>
    </source>
</evidence>
<feature type="domain" description="Glutaredoxin" evidence="9">
    <location>
        <begin position="312"/>
        <end position="370"/>
    </location>
</feature>
<feature type="transmembrane region" description="Helical" evidence="8">
    <location>
        <begin position="706"/>
        <end position="727"/>
    </location>
</feature>
<evidence type="ECO:0000256" key="5">
    <source>
        <dbReference type="ARBA" id="ARBA00023014"/>
    </source>
</evidence>
<evidence type="ECO:0000256" key="7">
    <source>
        <dbReference type="ARBA" id="ARBA00023284"/>
    </source>
</evidence>
<evidence type="ECO:0000256" key="8">
    <source>
        <dbReference type="SAM" id="Phobius"/>
    </source>
</evidence>
<dbReference type="CDD" id="cd01060">
    <property type="entry name" value="Membrane-FADS-like"/>
    <property type="match status" value="1"/>
</dbReference>
<dbReference type="Gene3D" id="3.40.30.10">
    <property type="entry name" value="Glutaredoxin"/>
    <property type="match status" value="1"/>
</dbReference>
<keyword evidence="3" id="KW-0560">Oxidoreductase</keyword>